<evidence type="ECO:0000313" key="5">
    <source>
        <dbReference type="Proteomes" id="UP000440614"/>
    </source>
</evidence>
<comment type="caution">
    <text evidence="3">The sequence shown here is derived from an EMBL/GenBank/DDBJ whole genome shotgun (WGS) entry which is preliminary data.</text>
</comment>
<dbReference type="EMBL" id="WCSY01000009">
    <property type="protein sequence ID" value="KAB4313299.1"/>
    <property type="molecule type" value="Genomic_DNA"/>
</dbReference>
<dbReference type="EMBL" id="JAQNVG010000015">
    <property type="protein sequence ID" value="MDC2236215.1"/>
    <property type="molecule type" value="Genomic_DNA"/>
</dbReference>
<dbReference type="Proteomes" id="UP001217776">
    <property type="component" value="Unassembled WGS sequence"/>
</dbReference>
<evidence type="ECO:0000313" key="1">
    <source>
        <dbReference type="EMBL" id="KAB4313299.1"/>
    </source>
</evidence>
<accession>A0A0P0FM71</accession>
<sequence>MKRTTYIIIGLFVLGLLLIPILLRTPAAEKTAHRLSMEGERTEIEMAGIRHVKIVEKLGEIDKDDIGVLGKLDVQASSFSDKSILVYPKSKYLNVSQEGDCLLVEINLDDKGLSQITGEIEKGARLVLGGLNMELKTDSTLLSIENRVSRVNINVKKMNLDSLYLFNDEWQDISLESCSFRSLDIRGKKLSLKANQVKAINYYEELGTIRSSEISGFSVDNLYLSGKDSHRYRTGINCKRIFWNPLAKDAELELTLRQKGEIILNR</sequence>
<gene>
    <name evidence="3" type="ORF">DW780_10220</name>
    <name evidence="1" type="ORF">GAO51_10425</name>
    <name evidence="2" type="ORF">PO127_10715</name>
</gene>
<evidence type="ECO:0000313" key="4">
    <source>
        <dbReference type="Proteomes" id="UP000284785"/>
    </source>
</evidence>
<accession>C6IHG6</accession>
<evidence type="ECO:0000313" key="2">
    <source>
        <dbReference type="EMBL" id="MDC2236215.1"/>
    </source>
</evidence>
<proteinExistence type="predicted"/>
<reference evidence="2" key="3">
    <citation type="submission" date="2022-10" db="EMBL/GenBank/DDBJ databases">
        <title>Human gut microbiome strain richness.</title>
        <authorList>
            <person name="Chen-Liaw A."/>
        </authorList>
    </citation>
    <scope>NUCLEOTIDE SEQUENCE</scope>
    <source>
        <strain evidence="2">1001283st1_A3_1001283B150304_161114</strain>
    </source>
</reference>
<evidence type="ECO:0000313" key="3">
    <source>
        <dbReference type="EMBL" id="RHD88553.1"/>
    </source>
</evidence>
<dbReference type="AlphaFoldDB" id="A0A0P0FM71"/>
<reference evidence="1 5" key="2">
    <citation type="journal article" date="2019" name="Nat. Med.">
        <title>A library of human gut bacterial isolates paired with longitudinal multiomics data enables mechanistic microbiome research.</title>
        <authorList>
            <person name="Poyet M."/>
            <person name="Groussin M."/>
            <person name="Gibbons S.M."/>
            <person name="Avila-Pacheco J."/>
            <person name="Jiang X."/>
            <person name="Kearney S.M."/>
            <person name="Perrotta A.R."/>
            <person name="Berdy B."/>
            <person name="Zhao S."/>
            <person name="Lieberman T.D."/>
            <person name="Swanson P.K."/>
            <person name="Smith M."/>
            <person name="Roesemann S."/>
            <person name="Alexander J.E."/>
            <person name="Rich S.A."/>
            <person name="Livny J."/>
            <person name="Vlamakis H."/>
            <person name="Clish C."/>
            <person name="Bullock K."/>
            <person name="Deik A."/>
            <person name="Scott J."/>
            <person name="Pierce K.A."/>
            <person name="Xavier R.J."/>
            <person name="Alm E.J."/>
        </authorList>
    </citation>
    <scope>NUCLEOTIDE SEQUENCE [LARGE SCALE GENOMIC DNA]</scope>
    <source>
        <strain evidence="1 5">BIOML-A188</strain>
    </source>
</reference>
<evidence type="ECO:0008006" key="6">
    <source>
        <dbReference type="Google" id="ProtNLM"/>
    </source>
</evidence>
<dbReference type="Proteomes" id="UP000284785">
    <property type="component" value="Unassembled WGS sequence"/>
</dbReference>
<dbReference type="EMBL" id="QSJP01000007">
    <property type="protein sequence ID" value="RHD88553.1"/>
    <property type="molecule type" value="Genomic_DNA"/>
</dbReference>
<name>A0A0P0FM71_BACT4</name>
<organism evidence="3 4">
    <name type="scientific">Bacteroides thetaiotaomicron</name>
    <dbReference type="NCBI Taxonomy" id="818"/>
    <lineage>
        <taxon>Bacteria</taxon>
        <taxon>Pseudomonadati</taxon>
        <taxon>Bacteroidota</taxon>
        <taxon>Bacteroidia</taxon>
        <taxon>Bacteroidales</taxon>
        <taxon>Bacteroidaceae</taxon>
        <taxon>Bacteroides</taxon>
    </lineage>
</organism>
<dbReference type="RefSeq" id="WP_008764968.1">
    <property type="nucleotide sequence ID" value="NZ_BAABXH010000001.1"/>
</dbReference>
<protein>
    <recommendedName>
        <fullName evidence="6">DUF2807 domain-containing protein</fullName>
    </recommendedName>
</protein>
<dbReference type="KEGG" id="btho:Btheta7330_01925"/>
<dbReference type="Proteomes" id="UP000440614">
    <property type="component" value="Unassembled WGS sequence"/>
</dbReference>
<reference evidence="3 4" key="1">
    <citation type="submission" date="2018-08" db="EMBL/GenBank/DDBJ databases">
        <title>A genome reference for cultivated species of the human gut microbiota.</title>
        <authorList>
            <person name="Zou Y."/>
            <person name="Xue W."/>
            <person name="Luo G."/>
        </authorList>
    </citation>
    <scope>NUCLEOTIDE SEQUENCE [LARGE SCALE GENOMIC DNA]</scope>
    <source>
        <strain evidence="3 4">AM30-26</strain>
    </source>
</reference>